<name>X0RW27_9ZZZZ</name>
<comment type="caution">
    <text evidence="4">The sequence shown here is derived from an EMBL/GenBank/DDBJ whole genome shotgun (WGS) entry which is preliminary data.</text>
</comment>
<feature type="transmembrane region" description="Helical" evidence="3">
    <location>
        <begin position="215"/>
        <end position="234"/>
    </location>
</feature>
<feature type="compositionally biased region" description="Basic and acidic residues" evidence="2">
    <location>
        <begin position="17"/>
        <end position="31"/>
    </location>
</feature>
<accession>X0RW27</accession>
<sequence length="345" mass="39449">ARCRSELGDLEQAQEAIKSDAQERQNRERDAREWRERQRRLSLLVLQRRFEEIDSRLSKLGKMDDQLRKSRKKQEGLRGYSGFPVELRDRILKEKGRLDDLSSEVDGLRRQWDEVSPQLEQLKRRIRQVRDDMAALEYARDFPANRKDEFDSLRIVRGKAIESLSNLEGKKHALETDLQVATKRILSPRTMIYGSLVAAAAILVVSALVKAVVPGLLGAVLAVLIGIVVSRFLGPPRKMQEQLINLQRKVTEKKDEIGQTEGQLRQLLDELSIAAQPLQARIAAFSQRLQDRNNLFKHEKDLDLLLEKRKGLASMLNNLQEKKEDARASEGRLRNLLAQAGLVVV</sequence>
<feature type="non-terminal residue" evidence="4">
    <location>
        <position position="345"/>
    </location>
</feature>
<evidence type="ECO:0000256" key="1">
    <source>
        <dbReference type="SAM" id="Coils"/>
    </source>
</evidence>
<keyword evidence="3" id="KW-1133">Transmembrane helix</keyword>
<organism evidence="4">
    <name type="scientific">marine sediment metagenome</name>
    <dbReference type="NCBI Taxonomy" id="412755"/>
    <lineage>
        <taxon>unclassified sequences</taxon>
        <taxon>metagenomes</taxon>
        <taxon>ecological metagenomes</taxon>
    </lineage>
</organism>
<keyword evidence="3" id="KW-0812">Transmembrane</keyword>
<feature type="region of interest" description="Disordered" evidence="2">
    <location>
        <begin position="1"/>
        <end position="31"/>
    </location>
</feature>
<dbReference type="AlphaFoldDB" id="X0RW27"/>
<dbReference type="EMBL" id="BARS01009321">
    <property type="protein sequence ID" value="GAF72988.1"/>
    <property type="molecule type" value="Genomic_DNA"/>
</dbReference>
<proteinExistence type="predicted"/>
<keyword evidence="1" id="KW-0175">Coiled coil</keyword>
<gene>
    <name evidence="4" type="ORF">S01H1_17550</name>
</gene>
<evidence type="ECO:0000256" key="3">
    <source>
        <dbReference type="SAM" id="Phobius"/>
    </source>
</evidence>
<protein>
    <submittedName>
        <fullName evidence="4">Uncharacterized protein</fullName>
    </submittedName>
</protein>
<feature type="coiled-coil region" evidence="1">
    <location>
        <begin position="302"/>
        <end position="339"/>
    </location>
</feature>
<feature type="transmembrane region" description="Helical" evidence="3">
    <location>
        <begin position="191"/>
        <end position="209"/>
    </location>
</feature>
<feature type="coiled-coil region" evidence="1">
    <location>
        <begin position="91"/>
        <end position="139"/>
    </location>
</feature>
<feature type="non-terminal residue" evidence="4">
    <location>
        <position position="1"/>
    </location>
</feature>
<reference evidence="4" key="1">
    <citation type="journal article" date="2014" name="Front. Microbiol.">
        <title>High frequency of phylogenetically diverse reductive dehalogenase-homologous genes in deep subseafloor sedimentary metagenomes.</title>
        <authorList>
            <person name="Kawai M."/>
            <person name="Futagami T."/>
            <person name="Toyoda A."/>
            <person name="Takaki Y."/>
            <person name="Nishi S."/>
            <person name="Hori S."/>
            <person name="Arai W."/>
            <person name="Tsubouchi T."/>
            <person name="Morono Y."/>
            <person name="Uchiyama I."/>
            <person name="Ito T."/>
            <person name="Fujiyama A."/>
            <person name="Inagaki F."/>
            <person name="Takami H."/>
        </authorList>
    </citation>
    <scope>NUCLEOTIDE SEQUENCE</scope>
    <source>
        <strain evidence="4">Expedition CK06-06</strain>
    </source>
</reference>
<evidence type="ECO:0000256" key="2">
    <source>
        <dbReference type="SAM" id="MobiDB-lite"/>
    </source>
</evidence>
<feature type="coiled-coil region" evidence="1">
    <location>
        <begin position="243"/>
        <end position="270"/>
    </location>
</feature>
<keyword evidence="3" id="KW-0472">Membrane</keyword>
<evidence type="ECO:0000313" key="4">
    <source>
        <dbReference type="EMBL" id="GAF72988.1"/>
    </source>
</evidence>